<name>A0A6M0K5E3_9GAMM</name>
<dbReference type="GO" id="GO:0005886">
    <property type="term" value="C:plasma membrane"/>
    <property type="evidence" value="ECO:0007669"/>
    <property type="project" value="UniProtKB-SubCell"/>
</dbReference>
<dbReference type="GO" id="GO:0015628">
    <property type="term" value="P:protein secretion by the type II secretion system"/>
    <property type="evidence" value="ECO:0007669"/>
    <property type="project" value="InterPro"/>
</dbReference>
<dbReference type="Proteomes" id="UP000483379">
    <property type="component" value="Unassembled WGS sequence"/>
</dbReference>
<dbReference type="SUPFAM" id="SSF54523">
    <property type="entry name" value="Pili subunits"/>
    <property type="match status" value="1"/>
</dbReference>
<keyword evidence="14" id="KW-1185">Reference proteome</keyword>
<reference evidence="13 14" key="1">
    <citation type="submission" date="2020-02" db="EMBL/GenBank/DDBJ databases">
        <title>Genome sequences of Thiorhodococcus mannitoliphagus and Thiorhodococcus minor, purple sulfur photosynthetic bacteria in the gammaproteobacterial family, Chromatiaceae.</title>
        <authorList>
            <person name="Aviles F.A."/>
            <person name="Meyer T.E."/>
            <person name="Kyndt J.A."/>
        </authorList>
    </citation>
    <scope>NUCLEOTIDE SEQUENCE [LARGE SCALE GENOMIC DNA]</scope>
    <source>
        <strain evidence="13 14">DSM 11518</strain>
    </source>
</reference>
<keyword evidence="5" id="KW-0997">Cell inner membrane</keyword>
<accession>A0A6M0K5E3</accession>
<evidence type="ECO:0000256" key="3">
    <source>
        <dbReference type="ARBA" id="ARBA00022475"/>
    </source>
</evidence>
<evidence type="ECO:0000256" key="8">
    <source>
        <dbReference type="ARBA" id="ARBA00023136"/>
    </source>
</evidence>
<sequence length="196" mass="20552">MGKFLWNGGPMRQHRSSLTKRSRRCGFTLVELIVTIAIASILLGVAAPSFRQAMITNRVASLTNEFVASLQFARSEAVMRKTRVTLCKSATVGSATPTCDNSASWEDGWIVFLDGGVQGSIDGGDSVLKVGRPDSGNAVVSGGTNFSTYVSYLSTGVGSGSSASDGEFTVCIPPEQRNISISRTGRISVGKSGCSS</sequence>
<evidence type="ECO:0000256" key="9">
    <source>
        <dbReference type="ARBA" id="ARBA00025772"/>
    </source>
</evidence>
<evidence type="ECO:0000256" key="7">
    <source>
        <dbReference type="ARBA" id="ARBA00022989"/>
    </source>
</evidence>
<feature type="domain" description="General secretion pathway GspH" evidence="12">
    <location>
        <begin position="63"/>
        <end position="185"/>
    </location>
</feature>
<protein>
    <recommendedName>
        <fullName evidence="2">Type II secretion system protein H</fullName>
    </recommendedName>
    <alternativeName>
        <fullName evidence="10">General secretion pathway protein H</fullName>
    </alternativeName>
</protein>
<keyword evidence="4" id="KW-0488">Methylation</keyword>
<evidence type="ECO:0000256" key="4">
    <source>
        <dbReference type="ARBA" id="ARBA00022481"/>
    </source>
</evidence>
<dbReference type="NCBIfam" id="TIGR02532">
    <property type="entry name" value="IV_pilin_GFxxxE"/>
    <property type="match status" value="1"/>
</dbReference>
<evidence type="ECO:0000256" key="5">
    <source>
        <dbReference type="ARBA" id="ARBA00022519"/>
    </source>
</evidence>
<evidence type="ECO:0000256" key="1">
    <source>
        <dbReference type="ARBA" id="ARBA00004377"/>
    </source>
</evidence>
<dbReference type="Gene3D" id="3.55.40.10">
    <property type="entry name" value="minor pseudopilin epsh domain"/>
    <property type="match status" value="1"/>
</dbReference>
<evidence type="ECO:0000313" key="13">
    <source>
        <dbReference type="EMBL" id="NEV65006.1"/>
    </source>
</evidence>
<evidence type="ECO:0000256" key="2">
    <source>
        <dbReference type="ARBA" id="ARBA00021549"/>
    </source>
</evidence>
<dbReference type="EMBL" id="JAAIJQ010000135">
    <property type="protein sequence ID" value="NEV65006.1"/>
    <property type="molecule type" value="Genomic_DNA"/>
</dbReference>
<dbReference type="AlphaFoldDB" id="A0A6M0K5E3"/>
<evidence type="ECO:0000313" key="14">
    <source>
        <dbReference type="Proteomes" id="UP000483379"/>
    </source>
</evidence>
<organism evidence="13 14">
    <name type="scientific">Thiorhodococcus minor</name>
    <dbReference type="NCBI Taxonomy" id="57489"/>
    <lineage>
        <taxon>Bacteria</taxon>
        <taxon>Pseudomonadati</taxon>
        <taxon>Pseudomonadota</taxon>
        <taxon>Gammaproteobacteria</taxon>
        <taxon>Chromatiales</taxon>
        <taxon>Chromatiaceae</taxon>
        <taxon>Thiorhodococcus</taxon>
    </lineage>
</organism>
<comment type="caution">
    <text evidence="13">The sequence shown here is derived from an EMBL/GenBank/DDBJ whole genome shotgun (WGS) entry which is preliminary data.</text>
</comment>
<proteinExistence type="inferred from homology"/>
<dbReference type="InterPro" id="IPR045584">
    <property type="entry name" value="Pilin-like"/>
</dbReference>
<evidence type="ECO:0000256" key="11">
    <source>
        <dbReference type="SAM" id="Phobius"/>
    </source>
</evidence>
<evidence type="ECO:0000256" key="10">
    <source>
        <dbReference type="ARBA" id="ARBA00030775"/>
    </source>
</evidence>
<dbReference type="InterPro" id="IPR012902">
    <property type="entry name" value="N_methyl_site"/>
</dbReference>
<dbReference type="GO" id="GO:0015627">
    <property type="term" value="C:type II protein secretion system complex"/>
    <property type="evidence" value="ECO:0007669"/>
    <property type="project" value="InterPro"/>
</dbReference>
<dbReference type="InterPro" id="IPR022346">
    <property type="entry name" value="T2SS_GspH"/>
</dbReference>
<keyword evidence="7 11" id="KW-1133">Transmembrane helix</keyword>
<keyword evidence="8 11" id="KW-0472">Membrane</keyword>
<feature type="transmembrane region" description="Helical" evidence="11">
    <location>
        <begin position="25"/>
        <end position="47"/>
    </location>
</feature>
<dbReference type="Pfam" id="PF12019">
    <property type="entry name" value="GspH"/>
    <property type="match status" value="1"/>
</dbReference>
<evidence type="ECO:0000256" key="6">
    <source>
        <dbReference type="ARBA" id="ARBA00022692"/>
    </source>
</evidence>
<dbReference type="Pfam" id="PF07963">
    <property type="entry name" value="N_methyl"/>
    <property type="match status" value="1"/>
</dbReference>
<keyword evidence="6 11" id="KW-0812">Transmembrane</keyword>
<keyword evidence="3" id="KW-1003">Cell membrane</keyword>
<comment type="subcellular location">
    <subcellularLocation>
        <location evidence="1">Cell inner membrane</location>
        <topology evidence="1">Single-pass membrane protein</topology>
    </subcellularLocation>
</comment>
<gene>
    <name evidence="13" type="ORF">G3446_24625</name>
</gene>
<evidence type="ECO:0000259" key="12">
    <source>
        <dbReference type="Pfam" id="PF12019"/>
    </source>
</evidence>
<comment type="similarity">
    <text evidence="9">Belongs to the GSP H family.</text>
</comment>